<name>A0A0A2E2H8_9PORP</name>
<dbReference type="OrthoDB" id="880022at2"/>
<proteinExistence type="predicted"/>
<reference evidence="2 3" key="1">
    <citation type="submission" date="2014-09" db="EMBL/GenBank/DDBJ databases">
        <title>Draft Genome Sequence of Porphyromonas macacae COT-192_OH2859.</title>
        <authorList>
            <person name="Wallis C."/>
            <person name="Deusch O."/>
            <person name="O'Flynn C."/>
            <person name="Davis I."/>
            <person name="Horsfall A."/>
            <person name="Kirkwood N."/>
            <person name="Harris S."/>
            <person name="Eisen J.A."/>
            <person name="Coil D.A."/>
            <person name="Darling A.E."/>
            <person name="Jospin G."/>
            <person name="Alexiev A."/>
        </authorList>
    </citation>
    <scope>NUCLEOTIDE SEQUENCE [LARGE SCALE GENOMIC DNA]</scope>
    <source>
        <strain evidence="3">COT-192 OH2859</strain>
    </source>
</reference>
<organism evidence="2 3">
    <name type="scientific">Porphyromonas macacae</name>
    <dbReference type="NCBI Taxonomy" id="28115"/>
    <lineage>
        <taxon>Bacteria</taxon>
        <taxon>Pseudomonadati</taxon>
        <taxon>Bacteroidota</taxon>
        <taxon>Bacteroidia</taxon>
        <taxon>Bacteroidales</taxon>
        <taxon>Porphyromonadaceae</taxon>
        <taxon>Porphyromonas</taxon>
    </lineage>
</organism>
<protein>
    <submittedName>
        <fullName evidence="2">Uncharacterized protein</fullName>
    </submittedName>
</protein>
<comment type="caution">
    <text evidence="2">The sequence shown here is derived from an EMBL/GenBank/DDBJ whole genome shotgun (WGS) entry which is preliminary data.</text>
</comment>
<evidence type="ECO:0000256" key="1">
    <source>
        <dbReference type="SAM" id="MobiDB-lite"/>
    </source>
</evidence>
<dbReference type="EMBL" id="JRFA01000025">
    <property type="protein sequence ID" value="KGN73026.1"/>
    <property type="molecule type" value="Genomic_DNA"/>
</dbReference>
<keyword evidence="3" id="KW-1185">Reference proteome</keyword>
<dbReference type="AlphaFoldDB" id="A0A0A2E2H8"/>
<gene>
    <name evidence="2" type="ORF">HQ47_09215</name>
</gene>
<sequence length="240" mass="28468">MIIKDRKIKYLLLLTILFFCRLSAEEKNYCIDSIRSINYSHIWQSYQDEILGYIGDDFQRFRIRFLSIEQDKTDKTKYNVTGKTKVKNIICDFEGIIIVKEVRLYYGDQTCNTGKKKAVLSGSYIFKEDSTRTNSGILEGKFTSYIYWKADNVFFNDLARWYDDSYHNNQFEGKWTNYSSGKSKKCNWGVDRIPDSKELDNGSAEFYPNLKYKNNGWSSYPDGSSDKYEEELKNDRKKWW</sequence>
<dbReference type="RefSeq" id="WP_036874928.1">
    <property type="nucleotide sequence ID" value="NZ_JBGYTE010000026.1"/>
</dbReference>
<feature type="region of interest" description="Disordered" evidence="1">
    <location>
        <begin position="214"/>
        <end position="240"/>
    </location>
</feature>
<evidence type="ECO:0000313" key="3">
    <source>
        <dbReference type="Proteomes" id="UP000030103"/>
    </source>
</evidence>
<feature type="compositionally biased region" description="Basic and acidic residues" evidence="1">
    <location>
        <begin position="224"/>
        <end position="240"/>
    </location>
</feature>
<evidence type="ECO:0000313" key="2">
    <source>
        <dbReference type="EMBL" id="KGN73026.1"/>
    </source>
</evidence>
<dbReference type="STRING" id="28115.HQ47_09215"/>
<dbReference type="Proteomes" id="UP000030103">
    <property type="component" value="Unassembled WGS sequence"/>
</dbReference>
<accession>A0A0A2E2H8</accession>